<dbReference type="InterPro" id="IPR011050">
    <property type="entry name" value="Pectin_lyase_fold/virulence"/>
</dbReference>
<keyword evidence="4" id="KW-1185">Reference proteome</keyword>
<dbReference type="RefSeq" id="WP_207300009.1">
    <property type="nucleotide sequence ID" value="NZ_CP071444.1"/>
</dbReference>
<organism evidence="3 4">
    <name type="scientific">Alkalibacter rhizosphaerae</name>
    <dbReference type="NCBI Taxonomy" id="2815577"/>
    <lineage>
        <taxon>Bacteria</taxon>
        <taxon>Bacillati</taxon>
        <taxon>Bacillota</taxon>
        <taxon>Clostridia</taxon>
        <taxon>Eubacteriales</taxon>
        <taxon>Eubacteriaceae</taxon>
        <taxon>Alkalibacter</taxon>
    </lineage>
</organism>
<dbReference type="Pfam" id="PF13229">
    <property type="entry name" value="Beta_helix"/>
    <property type="match status" value="1"/>
</dbReference>
<evidence type="ECO:0000313" key="4">
    <source>
        <dbReference type="Proteomes" id="UP000663499"/>
    </source>
</evidence>
<dbReference type="InterPro" id="IPR006626">
    <property type="entry name" value="PbH1"/>
</dbReference>
<dbReference type="SUPFAM" id="SSF51126">
    <property type="entry name" value="Pectin lyase-like"/>
    <property type="match status" value="1"/>
</dbReference>
<reference evidence="3" key="1">
    <citation type="submission" date="2021-03" db="EMBL/GenBank/DDBJ databases">
        <title>Alkalibacter marinus sp. nov., isolated from tidal flat sediment.</title>
        <authorList>
            <person name="Namirimu T."/>
            <person name="Yang J.-A."/>
            <person name="Yang S.-H."/>
            <person name="Kim Y.-J."/>
            <person name="Kwon K.K."/>
        </authorList>
    </citation>
    <scope>NUCLEOTIDE SEQUENCE</scope>
    <source>
        <strain evidence="3">ES005</strain>
    </source>
</reference>
<protein>
    <submittedName>
        <fullName evidence="3">Right-handed parallel beta-helix repeat-containing protein</fullName>
    </submittedName>
</protein>
<dbReference type="EMBL" id="CP071444">
    <property type="protein sequence ID" value="QSX08668.1"/>
    <property type="molecule type" value="Genomic_DNA"/>
</dbReference>
<dbReference type="InterPro" id="IPR012334">
    <property type="entry name" value="Pectin_lyas_fold"/>
</dbReference>
<feature type="region of interest" description="Disordered" evidence="1">
    <location>
        <begin position="557"/>
        <end position="593"/>
    </location>
</feature>
<evidence type="ECO:0000259" key="2">
    <source>
        <dbReference type="Pfam" id="PF13229"/>
    </source>
</evidence>
<evidence type="ECO:0000256" key="1">
    <source>
        <dbReference type="SAM" id="MobiDB-lite"/>
    </source>
</evidence>
<dbReference type="AlphaFoldDB" id="A0A974XF45"/>
<feature type="domain" description="Right handed beta helix" evidence="2">
    <location>
        <begin position="166"/>
        <end position="325"/>
    </location>
</feature>
<evidence type="ECO:0000313" key="3">
    <source>
        <dbReference type="EMBL" id="QSX08668.1"/>
    </source>
</evidence>
<dbReference type="Gene3D" id="2.160.20.10">
    <property type="entry name" value="Single-stranded right-handed beta-helix, Pectin lyase-like"/>
    <property type="match status" value="2"/>
</dbReference>
<gene>
    <name evidence="3" type="ORF">J0B03_00835</name>
</gene>
<dbReference type="SMART" id="SM00710">
    <property type="entry name" value="PbH1"/>
    <property type="match status" value="8"/>
</dbReference>
<name>A0A974XF45_9FIRM</name>
<dbReference type="InterPro" id="IPR039448">
    <property type="entry name" value="Beta_helix"/>
</dbReference>
<feature type="compositionally biased region" description="Acidic residues" evidence="1">
    <location>
        <begin position="561"/>
        <end position="581"/>
    </location>
</feature>
<accession>A0A974XF45</accession>
<dbReference type="InterPro" id="IPR022441">
    <property type="entry name" value="Para_beta_helix_rpt-2"/>
</dbReference>
<proteinExistence type="predicted"/>
<sequence>MMLKRNKGIRSLFLAMIFFLLTGIFLVGSVFGTESQTMAVLVEEAWVDDDFDAGTSGWGTTHFASIQDGLNGLTENGTLHIATGIYEESFLVAKDGVTILGQDGSILEGSGNLLHNGITIQASGVILDGLTVQHWNENGIHIEGNDNTVQNCLIAGNGVASTSYTAGIKVEGNGNTISENTADSNGKIGIYILGDENVVQGNSASNNGDLGGWRGIELQGVDNQILQNTVNENNSAGIKADSNSNGLSIGNIIQGNTVSKNRDDGMELRGSTFNVSNNTLIGNGSNGIHMVNNDSNSELKGNVVQDNKEYGISSRGSNQIQGNTVTGNGLLERGHTGGIRVDEGDVLYANRIYDNINYGVYTYYGYVNVDEVSESNGIVPLVAEHNWWGSGTGPYHPTTNPYGSGDAVRDNIDFSPWLLTSEDPVELTDTKTFHLEEGESASLQGVVYVGATDGNGILTLGAYDDNPTNSSFYGELGIYADVQVAQPTELGELMIRLFYEGDPEPEEELVLYWWNGSQWAICSNTGVNRSENYVWAIVGPQTTPALSHLIGSEFGIGLMEPEPEEPTEEEEPEATPEEPAEADNPKTGSMTGSTIPWLVLAASGWMMQRKRKEHK</sequence>
<dbReference type="KEGG" id="alka:J0B03_00835"/>
<dbReference type="Proteomes" id="UP000663499">
    <property type="component" value="Chromosome"/>
</dbReference>
<dbReference type="NCBIfam" id="TIGR03804">
    <property type="entry name" value="para_beta_helix"/>
    <property type="match status" value="3"/>
</dbReference>